<proteinExistence type="predicted"/>
<name>A0ABV0XWV5_9TELE</name>
<reference evidence="1 2" key="1">
    <citation type="submission" date="2021-06" db="EMBL/GenBank/DDBJ databases">
        <authorList>
            <person name="Palmer J.M."/>
        </authorList>
    </citation>
    <scope>NUCLEOTIDE SEQUENCE [LARGE SCALE GENOMIC DNA]</scope>
    <source>
        <strain evidence="1 2">AS_MEX2019</strain>
        <tissue evidence="1">Muscle</tissue>
    </source>
</reference>
<evidence type="ECO:0000313" key="1">
    <source>
        <dbReference type="EMBL" id="MEQ2285843.1"/>
    </source>
</evidence>
<gene>
    <name evidence="1" type="ORF">AMECASPLE_036108</name>
</gene>
<accession>A0ABV0XWV5</accession>
<sequence length="109" mass="12152">MTVCFIFHRLPENLPDIWRNKGVLEGSTCCSKIFAVIMEMKRNTATTITDPSVIQLQSTRPGALLVFIVPAPAQVIQMAELPPQRVTWLCRGLLLTHSLHSGRLNKGNI</sequence>
<dbReference type="EMBL" id="JAHRIP010015004">
    <property type="protein sequence ID" value="MEQ2285843.1"/>
    <property type="molecule type" value="Genomic_DNA"/>
</dbReference>
<comment type="caution">
    <text evidence="1">The sequence shown here is derived from an EMBL/GenBank/DDBJ whole genome shotgun (WGS) entry which is preliminary data.</text>
</comment>
<evidence type="ECO:0000313" key="2">
    <source>
        <dbReference type="Proteomes" id="UP001469553"/>
    </source>
</evidence>
<organism evidence="1 2">
    <name type="scientific">Ameca splendens</name>
    <dbReference type="NCBI Taxonomy" id="208324"/>
    <lineage>
        <taxon>Eukaryota</taxon>
        <taxon>Metazoa</taxon>
        <taxon>Chordata</taxon>
        <taxon>Craniata</taxon>
        <taxon>Vertebrata</taxon>
        <taxon>Euteleostomi</taxon>
        <taxon>Actinopterygii</taxon>
        <taxon>Neopterygii</taxon>
        <taxon>Teleostei</taxon>
        <taxon>Neoteleostei</taxon>
        <taxon>Acanthomorphata</taxon>
        <taxon>Ovalentaria</taxon>
        <taxon>Atherinomorphae</taxon>
        <taxon>Cyprinodontiformes</taxon>
        <taxon>Goodeidae</taxon>
        <taxon>Ameca</taxon>
    </lineage>
</organism>
<keyword evidence="2" id="KW-1185">Reference proteome</keyword>
<protein>
    <submittedName>
        <fullName evidence="1">Uncharacterized protein</fullName>
    </submittedName>
</protein>
<dbReference type="Proteomes" id="UP001469553">
    <property type="component" value="Unassembled WGS sequence"/>
</dbReference>